<name>A0A9D4USH0_ADICA</name>
<sequence>MRLSISRTCKSYLRTNNRSMYMGISLVAQARTTLEAAEISLKTKQWAMGMRTIIAHSSDDSPFEILPTFHPAWAFCHLLKR</sequence>
<reference evidence="1" key="1">
    <citation type="submission" date="2021-01" db="EMBL/GenBank/DDBJ databases">
        <title>Adiantum capillus-veneris genome.</title>
        <authorList>
            <person name="Fang Y."/>
            <person name="Liao Q."/>
        </authorList>
    </citation>
    <scope>NUCLEOTIDE SEQUENCE</scope>
    <source>
        <strain evidence="1">H3</strain>
        <tissue evidence="1">Leaf</tissue>
    </source>
</reference>
<comment type="caution">
    <text evidence="1">The sequence shown here is derived from an EMBL/GenBank/DDBJ whole genome shotgun (WGS) entry which is preliminary data.</text>
</comment>
<gene>
    <name evidence="1" type="ORF">GOP47_0011062</name>
</gene>
<organism evidence="1 2">
    <name type="scientific">Adiantum capillus-veneris</name>
    <name type="common">Maidenhair fern</name>
    <dbReference type="NCBI Taxonomy" id="13818"/>
    <lineage>
        <taxon>Eukaryota</taxon>
        <taxon>Viridiplantae</taxon>
        <taxon>Streptophyta</taxon>
        <taxon>Embryophyta</taxon>
        <taxon>Tracheophyta</taxon>
        <taxon>Polypodiopsida</taxon>
        <taxon>Polypodiidae</taxon>
        <taxon>Polypodiales</taxon>
        <taxon>Pteridineae</taxon>
        <taxon>Pteridaceae</taxon>
        <taxon>Vittarioideae</taxon>
        <taxon>Adiantum</taxon>
    </lineage>
</organism>
<accession>A0A9D4USH0</accession>
<keyword evidence="2" id="KW-1185">Reference proteome</keyword>
<dbReference type="AlphaFoldDB" id="A0A9D4USH0"/>
<evidence type="ECO:0000313" key="2">
    <source>
        <dbReference type="Proteomes" id="UP000886520"/>
    </source>
</evidence>
<dbReference type="EMBL" id="JABFUD020000011">
    <property type="protein sequence ID" value="KAI5073049.1"/>
    <property type="molecule type" value="Genomic_DNA"/>
</dbReference>
<protein>
    <submittedName>
        <fullName evidence="1">Uncharacterized protein</fullName>
    </submittedName>
</protein>
<evidence type="ECO:0000313" key="1">
    <source>
        <dbReference type="EMBL" id="KAI5073049.1"/>
    </source>
</evidence>
<dbReference type="Proteomes" id="UP000886520">
    <property type="component" value="Chromosome 11"/>
</dbReference>
<proteinExistence type="predicted"/>